<feature type="region of interest" description="Disordered" evidence="2">
    <location>
        <begin position="1"/>
        <end position="76"/>
    </location>
</feature>
<feature type="compositionally biased region" description="Low complexity" evidence="2">
    <location>
        <begin position="1"/>
        <end position="20"/>
    </location>
</feature>
<accession>A0A4Y7T3K5</accession>
<feature type="compositionally biased region" description="Low complexity" evidence="2">
    <location>
        <begin position="274"/>
        <end position="287"/>
    </location>
</feature>
<feature type="region of interest" description="Disordered" evidence="2">
    <location>
        <begin position="634"/>
        <end position="672"/>
    </location>
</feature>
<feature type="region of interest" description="Disordered" evidence="2">
    <location>
        <begin position="227"/>
        <end position="315"/>
    </location>
</feature>
<feature type="compositionally biased region" description="Low complexity" evidence="2">
    <location>
        <begin position="382"/>
        <end position="396"/>
    </location>
</feature>
<protein>
    <submittedName>
        <fullName evidence="3">Uncharacterized protein</fullName>
    </submittedName>
</protein>
<evidence type="ECO:0000313" key="4">
    <source>
        <dbReference type="Proteomes" id="UP000298030"/>
    </source>
</evidence>
<evidence type="ECO:0000256" key="1">
    <source>
        <dbReference type="SAM" id="Coils"/>
    </source>
</evidence>
<feature type="compositionally biased region" description="Acidic residues" evidence="2">
    <location>
        <begin position="251"/>
        <end position="260"/>
    </location>
</feature>
<evidence type="ECO:0000313" key="3">
    <source>
        <dbReference type="EMBL" id="TEB28544.1"/>
    </source>
</evidence>
<feature type="region of interest" description="Disordered" evidence="2">
    <location>
        <begin position="465"/>
        <end position="499"/>
    </location>
</feature>
<proteinExistence type="predicted"/>
<feature type="compositionally biased region" description="Polar residues" evidence="2">
    <location>
        <begin position="481"/>
        <end position="493"/>
    </location>
</feature>
<dbReference type="AlphaFoldDB" id="A0A4Y7T3K5"/>
<feature type="compositionally biased region" description="Basic and acidic residues" evidence="2">
    <location>
        <begin position="291"/>
        <end position="314"/>
    </location>
</feature>
<feature type="compositionally biased region" description="Pro residues" evidence="2">
    <location>
        <begin position="423"/>
        <end position="434"/>
    </location>
</feature>
<dbReference type="Proteomes" id="UP000298030">
    <property type="component" value="Unassembled WGS sequence"/>
</dbReference>
<reference evidence="3 4" key="1">
    <citation type="journal article" date="2019" name="Nat. Ecol. Evol.">
        <title>Megaphylogeny resolves global patterns of mushroom evolution.</title>
        <authorList>
            <person name="Varga T."/>
            <person name="Krizsan K."/>
            <person name="Foldi C."/>
            <person name="Dima B."/>
            <person name="Sanchez-Garcia M."/>
            <person name="Sanchez-Ramirez S."/>
            <person name="Szollosi G.J."/>
            <person name="Szarkandi J.G."/>
            <person name="Papp V."/>
            <person name="Albert L."/>
            <person name="Andreopoulos W."/>
            <person name="Angelini C."/>
            <person name="Antonin V."/>
            <person name="Barry K.W."/>
            <person name="Bougher N.L."/>
            <person name="Buchanan P."/>
            <person name="Buyck B."/>
            <person name="Bense V."/>
            <person name="Catcheside P."/>
            <person name="Chovatia M."/>
            <person name="Cooper J."/>
            <person name="Damon W."/>
            <person name="Desjardin D."/>
            <person name="Finy P."/>
            <person name="Geml J."/>
            <person name="Haridas S."/>
            <person name="Hughes K."/>
            <person name="Justo A."/>
            <person name="Karasinski D."/>
            <person name="Kautmanova I."/>
            <person name="Kiss B."/>
            <person name="Kocsube S."/>
            <person name="Kotiranta H."/>
            <person name="LaButti K.M."/>
            <person name="Lechner B.E."/>
            <person name="Liimatainen K."/>
            <person name="Lipzen A."/>
            <person name="Lukacs Z."/>
            <person name="Mihaltcheva S."/>
            <person name="Morgado L.N."/>
            <person name="Niskanen T."/>
            <person name="Noordeloos M.E."/>
            <person name="Ohm R.A."/>
            <person name="Ortiz-Santana B."/>
            <person name="Ovrebo C."/>
            <person name="Racz N."/>
            <person name="Riley R."/>
            <person name="Savchenko A."/>
            <person name="Shiryaev A."/>
            <person name="Soop K."/>
            <person name="Spirin V."/>
            <person name="Szebenyi C."/>
            <person name="Tomsovsky M."/>
            <person name="Tulloss R.E."/>
            <person name="Uehling J."/>
            <person name="Grigoriev I.V."/>
            <person name="Vagvolgyi C."/>
            <person name="Papp T."/>
            <person name="Martin F.M."/>
            <person name="Miettinen O."/>
            <person name="Hibbett D.S."/>
            <person name="Nagy L.G."/>
        </authorList>
    </citation>
    <scope>NUCLEOTIDE SEQUENCE [LARGE SCALE GENOMIC DNA]</scope>
    <source>
        <strain evidence="3 4">FP101781</strain>
    </source>
</reference>
<dbReference type="EMBL" id="QPFP01000032">
    <property type="protein sequence ID" value="TEB28544.1"/>
    <property type="molecule type" value="Genomic_DNA"/>
</dbReference>
<organism evidence="3 4">
    <name type="scientific">Coprinellus micaceus</name>
    <name type="common">Glistening ink-cap mushroom</name>
    <name type="synonym">Coprinus micaceus</name>
    <dbReference type="NCBI Taxonomy" id="71717"/>
    <lineage>
        <taxon>Eukaryota</taxon>
        <taxon>Fungi</taxon>
        <taxon>Dikarya</taxon>
        <taxon>Basidiomycota</taxon>
        <taxon>Agaricomycotina</taxon>
        <taxon>Agaricomycetes</taxon>
        <taxon>Agaricomycetidae</taxon>
        <taxon>Agaricales</taxon>
        <taxon>Agaricineae</taxon>
        <taxon>Psathyrellaceae</taxon>
        <taxon>Coprinellus</taxon>
    </lineage>
</organism>
<feature type="coiled-coil region" evidence="1">
    <location>
        <begin position="325"/>
        <end position="359"/>
    </location>
</feature>
<keyword evidence="4" id="KW-1185">Reference proteome</keyword>
<evidence type="ECO:0000256" key="2">
    <source>
        <dbReference type="SAM" id="MobiDB-lite"/>
    </source>
</evidence>
<feature type="compositionally biased region" description="Polar residues" evidence="2">
    <location>
        <begin position="231"/>
        <end position="246"/>
    </location>
</feature>
<comment type="caution">
    <text evidence="3">The sequence shown here is derived from an EMBL/GenBank/DDBJ whole genome shotgun (WGS) entry which is preliminary data.</text>
</comment>
<feature type="compositionally biased region" description="Low complexity" evidence="2">
    <location>
        <begin position="31"/>
        <end position="49"/>
    </location>
</feature>
<feature type="compositionally biased region" description="Polar residues" evidence="2">
    <location>
        <begin position="50"/>
        <end position="67"/>
    </location>
</feature>
<keyword evidence="1" id="KW-0175">Coiled coil</keyword>
<sequence length="672" mass="71629">MSKGTTPASDQSPSSTPPSSRARRHPPPPAIHISASHSHLLDSTSSTPSQNTGHSAFPSTPSSTLTQAAVPRAHRDGQSAIVTFSATATGNLSTPSPATQTMNVSFQHAHSQLRGIRLELWTLRQQATGLLTSMPADVHMAWGEVFELVLDMDSIIGYIKACKLRTICSAVGLWTYNVEELCFHLLGSNNAAKLRDLLEAGTIAIIRQHWHTLTALTSADLIQGSPLRPSAMSTVSSRDNRSQLSSVAEDPMAEVEDTECGESLRSSHRYLPSASTPLAPTTDDAAAIRSNGRDTRGEHEETESEERGRTEQRHNLSLQLGNALNTEYNKRRASLHESVKELEAVINRHMQDLDRTTSKPVKYGARRMQRALDKFLELLGASSRSASPSPVATPVAEGPQMGSRTPAPPPLHPPAAASSGAPPHSPAPWDPPAPFTAAPAGPLEQILPLKSSGIYRAVGPQALPSPSVRVGGHHLAVPEPSHQSASTSTTSRENQVDGGISAPLSFTEIRRLLEAVLASDDPAAAVDCQTWASMYHRLIGWCLFASVRPDIPPPNVPGPSTSVGSYTAYIGCIHEHHIKLALPCTDPVPIPVEISLSELFLRLETLQEARAVDLLSAISCVVLGEDPSGANIATLSSSQQEHSVGASGLDPEGVSSSDRKGKGRVVTEDLED</sequence>
<name>A0A4Y7T3K5_COPMI</name>
<gene>
    <name evidence="3" type="ORF">FA13DRAFT_1711828</name>
</gene>
<feature type="region of interest" description="Disordered" evidence="2">
    <location>
        <begin position="382"/>
        <end position="440"/>
    </location>
</feature>